<protein>
    <submittedName>
        <fullName evidence="2">Uncharacterized protein</fullName>
    </submittedName>
</protein>
<proteinExistence type="predicted"/>
<sequence>MQLIVSLLVTFATLSAAFTLPEAASDGVYMAYYNDTGHEVHV</sequence>
<evidence type="ECO:0000313" key="2">
    <source>
        <dbReference type="EMBL" id="KAK1845293.1"/>
    </source>
</evidence>
<feature type="chain" id="PRO_5041966508" evidence="1">
    <location>
        <begin position="18"/>
        <end position="42"/>
    </location>
</feature>
<keyword evidence="3" id="KW-1185">Reference proteome</keyword>
<dbReference type="AlphaFoldDB" id="A0AAD9ABW6"/>
<gene>
    <name evidence="2" type="ORF">CCHR01_12096</name>
</gene>
<reference evidence="2" key="1">
    <citation type="submission" date="2023-01" db="EMBL/GenBank/DDBJ databases">
        <title>Colletotrichum chrysophilum M932 genome sequence.</title>
        <authorList>
            <person name="Baroncelli R."/>
        </authorList>
    </citation>
    <scope>NUCLEOTIDE SEQUENCE</scope>
    <source>
        <strain evidence="2">M932</strain>
    </source>
</reference>
<dbReference type="Proteomes" id="UP001243330">
    <property type="component" value="Unassembled WGS sequence"/>
</dbReference>
<feature type="signal peptide" evidence="1">
    <location>
        <begin position="1"/>
        <end position="17"/>
    </location>
</feature>
<organism evidence="2 3">
    <name type="scientific">Colletotrichum chrysophilum</name>
    <dbReference type="NCBI Taxonomy" id="1836956"/>
    <lineage>
        <taxon>Eukaryota</taxon>
        <taxon>Fungi</taxon>
        <taxon>Dikarya</taxon>
        <taxon>Ascomycota</taxon>
        <taxon>Pezizomycotina</taxon>
        <taxon>Sordariomycetes</taxon>
        <taxon>Hypocreomycetidae</taxon>
        <taxon>Glomerellales</taxon>
        <taxon>Glomerellaceae</taxon>
        <taxon>Colletotrichum</taxon>
        <taxon>Colletotrichum gloeosporioides species complex</taxon>
    </lineage>
</organism>
<evidence type="ECO:0000313" key="3">
    <source>
        <dbReference type="Proteomes" id="UP001243330"/>
    </source>
</evidence>
<name>A0AAD9ABW6_9PEZI</name>
<evidence type="ECO:0000256" key="1">
    <source>
        <dbReference type="SAM" id="SignalP"/>
    </source>
</evidence>
<comment type="caution">
    <text evidence="2">The sequence shown here is derived from an EMBL/GenBank/DDBJ whole genome shotgun (WGS) entry which is preliminary data.</text>
</comment>
<dbReference type="EMBL" id="JAQOWY010000278">
    <property type="protein sequence ID" value="KAK1845293.1"/>
    <property type="molecule type" value="Genomic_DNA"/>
</dbReference>
<keyword evidence="1" id="KW-0732">Signal</keyword>
<accession>A0AAD9ABW6</accession>